<dbReference type="Proteomes" id="UP001226762">
    <property type="component" value="Unassembled WGS sequence"/>
</dbReference>
<dbReference type="GO" id="GO:0009279">
    <property type="term" value="C:cell outer membrane"/>
    <property type="evidence" value="ECO:0007669"/>
    <property type="project" value="UniProtKB-SubCell"/>
</dbReference>
<protein>
    <submittedName>
        <fullName evidence="9">TolC family outer membrane protein</fullName>
    </submittedName>
</protein>
<name>A0AAE3WGY9_9RHOB</name>
<comment type="caution">
    <text evidence="9">The sequence shown here is derived from an EMBL/GenBank/DDBJ whole genome shotgun (WGS) entry which is preliminary data.</text>
</comment>
<evidence type="ECO:0000256" key="8">
    <source>
        <dbReference type="SAM" id="SignalP"/>
    </source>
</evidence>
<feature type="chain" id="PRO_5041929116" evidence="8">
    <location>
        <begin position="29"/>
        <end position="471"/>
    </location>
</feature>
<dbReference type="InterPro" id="IPR003423">
    <property type="entry name" value="OMP_efflux"/>
</dbReference>
<evidence type="ECO:0000256" key="2">
    <source>
        <dbReference type="ARBA" id="ARBA00007613"/>
    </source>
</evidence>
<keyword evidence="8" id="KW-0732">Signal</keyword>
<evidence type="ECO:0000256" key="4">
    <source>
        <dbReference type="ARBA" id="ARBA00022452"/>
    </source>
</evidence>
<dbReference type="EMBL" id="JANHAX010000009">
    <property type="protein sequence ID" value="MDQ2092333.1"/>
    <property type="molecule type" value="Genomic_DNA"/>
</dbReference>
<keyword evidence="5" id="KW-0812">Transmembrane</keyword>
<dbReference type="SUPFAM" id="SSF56954">
    <property type="entry name" value="Outer membrane efflux proteins (OEP)"/>
    <property type="match status" value="1"/>
</dbReference>
<organism evidence="9 10">
    <name type="scientific">Marimonas arenosa</name>
    <dbReference type="NCBI Taxonomy" id="1795305"/>
    <lineage>
        <taxon>Bacteria</taxon>
        <taxon>Pseudomonadati</taxon>
        <taxon>Pseudomonadota</taxon>
        <taxon>Alphaproteobacteria</taxon>
        <taxon>Rhodobacterales</taxon>
        <taxon>Paracoccaceae</taxon>
        <taxon>Marimonas</taxon>
    </lineage>
</organism>
<dbReference type="GO" id="GO:1990281">
    <property type="term" value="C:efflux pump complex"/>
    <property type="evidence" value="ECO:0007669"/>
    <property type="project" value="TreeGrafter"/>
</dbReference>
<dbReference type="InterPro" id="IPR010130">
    <property type="entry name" value="T1SS_OMP_TolC"/>
</dbReference>
<evidence type="ECO:0000256" key="3">
    <source>
        <dbReference type="ARBA" id="ARBA00022448"/>
    </source>
</evidence>
<accession>A0AAE3WGY9</accession>
<keyword evidence="4" id="KW-1134">Transmembrane beta strand</keyword>
<keyword evidence="10" id="KW-1185">Reference proteome</keyword>
<evidence type="ECO:0000256" key="7">
    <source>
        <dbReference type="ARBA" id="ARBA00023237"/>
    </source>
</evidence>
<dbReference type="InterPro" id="IPR051906">
    <property type="entry name" value="TolC-like"/>
</dbReference>
<evidence type="ECO:0000313" key="9">
    <source>
        <dbReference type="EMBL" id="MDQ2092333.1"/>
    </source>
</evidence>
<dbReference type="AlphaFoldDB" id="A0AAE3WGY9"/>
<dbReference type="PANTHER" id="PTHR30026">
    <property type="entry name" value="OUTER MEMBRANE PROTEIN TOLC"/>
    <property type="match status" value="1"/>
</dbReference>
<feature type="signal peptide" evidence="8">
    <location>
        <begin position="1"/>
        <end position="28"/>
    </location>
</feature>
<dbReference type="NCBIfam" id="TIGR01844">
    <property type="entry name" value="type_I_sec_TolC"/>
    <property type="match status" value="1"/>
</dbReference>
<comment type="subcellular location">
    <subcellularLocation>
        <location evidence="1">Cell outer membrane</location>
    </subcellularLocation>
</comment>
<dbReference type="GO" id="GO:0015562">
    <property type="term" value="F:efflux transmembrane transporter activity"/>
    <property type="evidence" value="ECO:0007669"/>
    <property type="project" value="InterPro"/>
</dbReference>
<dbReference type="RefSeq" id="WP_306737644.1">
    <property type="nucleotide sequence ID" value="NZ_JANHAX010000009.1"/>
</dbReference>
<keyword evidence="3" id="KW-0813">Transport</keyword>
<dbReference type="PANTHER" id="PTHR30026:SF22">
    <property type="entry name" value="OUTER MEMBRANE EFFLUX PROTEIN"/>
    <property type="match status" value="1"/>
</dbReference>
<evidence type="ECO:0000256" key="1">
    <source>
        <dbReference type="ARBA" id="ARBA00004442"/>
    </source>
</evidence>
<dbReference type="Gene3D" id="1.20.1600.10">
    <property type="entry name" value="Outer membrane efflux proteins (OEP)"/>
    <property type="match status" value="1"/>
</dbReference>
<proteinExistence type="inferred from homology"/>
<reference evidence="9" key="2">
    <citation type="submission" date="2023-02" db="EMBL/GenBank/DDBJ databases">
        <title>'Rhodoalgimonas zhirmunskyi' gen. nov., isolated from a red alga.</title>
        <authorList>
            <person name="Nedashkovskaya O.I."/>
            <person name="Otstavnykh N.Y."/>
            <person name="Bystritskaya E.P."/>
            <person name="Balabanova L.A."/>
            <person name="Isaeva M.P."/>
        </authorList>
    </citation>
    <scope>NUCLEOTIDE SEQUENCE</scope>
    <source>
        <strain evidence="9">KCTC 52189</strain>
    </source>
</reference>
<comment type="similarity">
    <text evidence="2">Belongs to the outer membrane factor (OMF) (TC 1.B.17) family.</text>
</comment>
<keyword evidence="6" id="KW-0472">Membrane</keyword>
<evidence type="ECO:0000256" key="5">
    <source>
        <dbReference type="ARBA" id="ARBA00022692"/>
    </source>
</evidence>
<dbReference type="Pfam" id="PF02321">
    <property type="entry name" value="OEP"/>
    <property type="match status" value="2"/>
</dbReference>
<evidence type="ECO:0000256" key="6">
    <source>
        <dbReference type="ARBA" id="ARBA00023136"/>
    </source>
</evidence>
<dbReference type="GO" id="GO:0015288">
    <property type="term" value="F:porin activity"/>
    <property type="evidence" value="ECO:0007669"/>
    <property type="project" value="TreeGrafter"/>
</dbReference>
<gene>
    <name evidence="9" type="ORF">NO357_20705</name>
</gene>
<keyword evidence="7" id="KW-0998">Cell outer membrane</keyword>
<reference evidence="9" key="1">
    <citation type="submission" date="2022-07" db="EMBL/GenBank/DDBJ databases">
        <authorList>
            <person name="Otstavnykh N."/>
            <person name="Isaeva M."/>
            <person name="Bystritskaya E."/>
        </authorList>
    </citation>
    <scope>NUCLEOTIDE SEQUENCE</scope>
    <source>
        <strain evidence="9">KCTC 52189</strain>
    </source>
</reference>
<sequence>MVFARMKAKLAVAGLAMAMALGPVKATAETLADAMASAYEHNGLVDQNRALLRVADEDVAQAVSALKPILNWSADITRSWGRAYVSTLAASRGNASWDASVGILAELLLYDFGTSRIKIDIAKESVLATRQALLSAEQSVLLRAAQAYLEILRNQEFVNLRQNNVRVITVELRAARDRFEVGEVTRTDVSIAEARLAGARASLAAAQGGLAAAIEEFRAAVGRKPGRLSRLPRVPQTAKSVEAAKATALANHPEMIKVQHEVTAAELGILAAKGAVNPSIKLTGRYGVSTQLDGPSYSNGGSIGIEASGPIYQGGKLASIARQAVARRDAARAGLHIVRHTLAQNVGNAWAQLQVARASRQASERQVRASTVAFRGVREEATLGARTTLDVLDAEQELLDAKANLISATIDEHTAAYQLLAAMGLLTAERMKLKVPQYDPAAYYNMVKDAPALHSEQGRKLDSVLKALGKE</sequence>
<evidence type="ECO:0000313" key="10">
    <source>
        <dbReference type="Proteomes" id="UP001226762"/>
    </source>
</evidence>